<evidence type="ECO:0008006" key="4">
    <source>
        <dbReference type="Google" id="ProtNLM"/>
    </source>
</evidence>
<dbReference type="EMBL" id="SJKB01000030">
    <property type="protein sequence ID" value="TCC47349.1"/>
    <property type="molecule type" value="Genomic_DNA"/>
</dbReference>
<protein>
    <recommendedName>
        <fullName evidence="4">DUF2188 domain-containing protein</fullName>
    </recommendedName>
</protein>
<accession>A0A4R0JL43</accession>
<evidence type="ECO:0000256" key="1">
    <source>
        <dbReference type="SAM" id="MobiDB-lite"/>
    </source>
</evidence>
<sequence>MASVDDIETYCDNGVWKTRWRNSPEPFAAGGGRDRQVSQGATVAQWYGVDHIITNPDGSIAEHNSYRYRREAHAVGPLDVDPSAPGNSTLTRSVALAAG</sequence>
<dbReference type="RefSeq" id="WP_131366733.1">
    <property type="nucleotide sequence ID" value="NZ_SJKB01000030.1"/>
</dbReference>
<feature type="region of interest" description="Disordered" evidence="1">
    <location>
        <begin position="77"/>
        <end position="99"/>
    </location>
</feature>
<reference evidence="2 3" key="1">
    <citation type="submission" date="2019-02" db="EMBL/GenBank/DDBJ databases">
        <title>Kribbella capetownensis sp. nov. and Kribbella speibonae sp. nov., isolated from soil.</title>
        <authorList>
            <person name="Curtis S.M."/>
            <person name="Norton I."/>
            <person name="Everest G.J."/>
            <person name="Meyers P.R."/>
        </authorList>
    </citation>
    <scope>NUCLEOTIDE SEQUENCE [LARGE SCALE GENOMIC DNA]</scope>
    <source>
        <strain evidence="2 3">NRRL B-24813</strain>
    </source>
</reference>
<evidence type="ECO:0000313" key="3">
    <source>
        <dbReference type="Proteomes" id="UP000291144"/>
    </source>
</evidence>
<evidence type="ECO:0000313" key="2">
    <source>
        <dbReference type="EMBL" id="TCC47349.1"/>
    </source>
</evidence>
<dbReference type="AlphaFoldDB" id="A0A4R0JL43"/>
<dbReference type="Proteomes" id="UP000291144">
    <property type="component" value="Unassembled WGS sequence"/>
</dbReference>
<name>A0A4R0JL43_9ACTN</name>
<organism evidence="2 3">
    <name type="scientific">Kribbella pittospori</name>
    <dbReference type="NCBI Taxonomy" id="722689"/>
    <lineage>
        <taxon>Bacteria</taxon>
        <taxon>Bacillati</taxon>
        <taxon>Actinomycetota</taxon>
        <taxon>Actinomycetes</taxon>
        <taxon>Propionibacteriales</taxon>
        <taxon>Kribbellaceae</taxon>
        <taxon>Kribbella</taxon>
    </lineage>
</organism>
<proteinExistence type="predicted"/>
<gene>
    <name evidence="2" type="ORF">E0H73_43190</name>
</gene>
<comment type="caution">
    <text evidence="2">The sequence shown here is derived from an EMBL/GenBank/DDBJ whole genome shotgun (WGS) entry which is preliminary data.</text>
</comment>
<dbReference type="OrthoDB" id="5194813at2"/>
<keyword evidence="3" id="KW-1185">Reference proteome</keyword>